<feature type="non-terminal residue" evidence="1">
    <location>
        <position position="1"/>
    </location>
</feature>
<dbReference type="EMBL" id="LAZR01055943">
    <property type="protein sequence ID" value="KKK75279.1"/>
    <property type="molecule type" value="Genomic_DNA"/>
</dbReference>
<evidence type="ECO:0008006" key="2">
    <source>
        <dbReference type="Google" id="ProtNLM"/>
    </source>
</evidence>
<comment type="caution">
    <text evidence="1">The sequence shown here is derived from an EMBL/GenBank/DDBJ whole genome shotgun (WGS) entry which is preliminary data.</text>
</comment>
<proteinExistence type="predicted"/>
<accession>A0A0F9A9Q4</accession>
<evidence type="ECO:0000313" key="1">
    <source>
        <dbReference type="EMBL" id="KKK75279.1"/>
    </source>
</evidence>
<name>A0A0F9A9Q4_9ZZZZ</name>
<sequence length="228" mass="25093">PFDTEYKIRLKNKNNREAMAKVSIDGVQVCNLGDFVVGAGSSLDLERFIDADLARGKKFKFVSLDHSEVDDPTSSENGIVKVEFRLKKQMPYICFDPIKVDIKPLGKDYTVDGTGNFNLYYNNSSDGQKCCDSNTYTVNYCASDLTRSAPQAGATIGGEVSSQQFQYVSDFDTEDTPTVLTLKLVSSGDLNNKKVVSTKISKGIYCSVCGNKVKFNHKFCSSCGSKLE</sequence>
<dbReference type="AlphaFoldDB" id="A0A0F9A9Q4"/>
<protein>
    <recommendedName>
        <fullName evidence="2">Zinc-ribbon domain-containing protein</fullName>
    </recommendedName>
</protein>
<reference evidence="1" key="1">
    <citation type="journal article" date="2015" name="Nature">
        <title>Complex archaea that bridge the gap between prokaryotes and eukaryotes.</title>
        <authorList>
            <person name="Spang A."/>
            <person name="Saw J.H."/>
            <person name="Jorgensen S.L."/>
            <person name="Zaremba-Niedzwiedzka K."/>
            <person name="Martijn J."/>
            <person name="Lind A.E."/>
            <person name="van Eijk R."/>
            <person name="Schleper C."/>
            <person name="Guy L."/>
            <person name="Ettema T.J."/>
        </authorList>
    </citation>
    <scope>NUCLEOTIDE SEQUENCE</scope>
</reference>
<organism evidence="1">
    <name type="scientific">marine sediment metagenome</name>
    <dbReference type="NCBI Taxonomy" id="412755"/>
    <lineage>
        <taxon>unclassified sequences</taxon>
        <taxon>metagenomes</taxon>
        <taxon>ecological metagenomes</taxon>
    </lineage>
</organism>
<gene>
    <name evidence="1" type="ORF">LCGC14_2875320</name>
</gene>